<proteinExistence type="predicted"/>
<dbReference type="AlphaFoldDB" id="A0A8D9E1R8"/>
<sequence>MYQQSSVISLSLYILHTLHFTSSTDQIFTSRDTSTQWTIPDVTYPEPVFKHNINPTSTVISRLGYPVEKHFIQTEDGYILGLHRIPPLSPTKLPPVLMIHGFLGASDQWMFRNDSSLDLPFLISKSGLDVWLGNLRGNVYSRHHAKLSPDKMEFWEFSLDEHGSRDLPAMIELIRFKTGQDRLVYIGYSIGGALPYIMSATRPEYTRFIALNILLAPFVFGAADQRSTIVNNIKPLIDFRVTQAYKSHSLTLAEVSPRTNDSIVLLNNLCGSSDVLNNICATVLQDLVGYDTSIMRMKNRKLARLLGYSRSGTSISALYHIWNIYKTSRFLTYDSLPLTDVKRKGYRSKVKPPIIPFKRNNDQPFTSESAAARGTSNDAREFDVTKMNAPTIIWYSENDRLVDKQGIKKLSQLSPNVIKLNLISYKRFNHWDYWLHKDVNQMVNYQLIDQMKRFFSSYNYNYYYST</sequence>
<keyword evidence="1" id="KW-0732">Signal</keyword>
<dbReference type="Pfam" id="PF04083">
    <property type="entry name" value="Abhydro_lipase"/>
    <property type="match status" value="1"/>
</dbReference>
<organism evidence="3">
    <name type="scientific">Cacopsylla melanoneura</name>
    <dbReference type="NCBI Taxonomy" id="428564"/>
    <lineage>
        <taxon>Eukaryota</taxon>
        <taxon>Metazoa</taxon>
        <taxon>Ecdysozoa</taxon>
        <taxon>Arthropoda</taxon>
        <taxon>Hexapoda</taxon>
        <taxon>Insecta</taxon>
        <taxon>Pterygota</taxon>
        <taxon>Neoptera</taxon>
        <taxon>Paraneoptera</taxon>
        <taxon>Hemiptera</taxon>
        <taxon>Sternorrhyncha</taxon>
        <taxon>Psylloidea</taxon>
        <taxon>Psyllidae</taxon>
        <taxon>Psyllinae</taxon>
        <taxon>Cacopsylla</taxon>
    </lineage>
</organism>
<evidence type="ECO:0000259" key="2">
    <source>
        <dbReference type="Pfam" id="PF04083"/>
    </source>
</evidence>
<dbReference type="PANTHER" id="PTHR11005">
    <property type="entry name" value="LYSOSOMAL ACID LIPASE-RELATED"/>
    <property type="match status" value="1"/>
</dbReference>
<dbReference type="EMBL" id="HBUF01402994">
    <property type="protein sequence ID" value="CAG6737351.1"/>
    <property type="molecule type" value="Transcribed_RNA"/>
</dbReference>
<protein>
    <submittedName>
        <fullName evidence="3">Lipase member K</fullName>
    </submittedName>
</protein>
<feature type="signal peptide" evidence="1">
    <location>
        <begin position="1"/>
        <end position="23"/>
    </location>
</feature>
<evidence type="ECO:0000256" key="1">
    <source>
        <dbReference type="SAM" id="SignalP"/>
    </source>
</evidence>
<dbReference type="InterPro" id="IPR029058">
    <property type="entry name" value="AB_hydrolase_fold"/>
</dbReference>
<dbReference type="GO" id="GO:0006629">
    <property type="term" value="P:lipid metabolic process"/>
    <property type="evidence" value="ECO:0007669"/>
    <property type="project" value="InterPro"/>
</dbReference>
<feature type="domain" description="Partial AB-hydrolase lipase" evidence="2">
    <location>
        <begin position="57"/>
        <end position="110"/>
    </location>
</feature>
<evidence type="ECO:0000313" key="3">
    <source>
        <dbReference type="EMBL" id="CAG6737351.1"/>
    </source>
</evidence>
<name>A0A8D9E1R8_9HEMI</name>
<dbReference type="Gene3D" id="3.40.50.1820">
    <property type="entry name" value="alpha/beta hydrolase"/>
    <property type="match status" value="1"/>
</dbReference>
<dbReference type="SUPFAM" id="SSF53474">
    <property type="entry name" value="alpha/beta-Hydrolases"/>
    <property type="match status" value="1"/>
</dbReference>
<dbReference type="EMBL" id="HBUF01235679">
    <property type="protein sequence ID" value="CAG6675122.1"/>
    <property type="molecule type" value="Transcribed_RNA"/>
</dbReference>
<reference evidence="3" key="1">
    <citation type="submission" date="2021-05" db="EMBL/GenBank/DDBJ databases">
        <authorList>
            <person name="Alioto T."/>
            <person name="Alioto T."/>
            <person name="Gomez Garrido J."/>
        </authorList>
    </citation>
    <scope>NUCLEOTIDE SEQUENCE</scope>
</reference>
<dbReference type="InterPro" id="IPR006693">
    <property type="entry name" value="AB_hydrolase_lipase"/>
</dbReference>
<feature type="chain" id="PRO_5033956781" evidence="1">
    <location>
        <begin position="24"/>
        <end position="466"/>
    </location>
</feature>
<accession>A0A8D9E1R8</accession>